<feature type="signal peptide" evidence="2">
    <location>
        <begin position="1"/>
        <end position="23"/>
    </location>
</feature>
<evidence type="ECO:0000256" key="2">
    <source>
        <dbReference type="SAM" id="SignalP"/>
    </source>
</evidence>
<dbReference type="Pfam" id="PF12708">
    <property type="entry name" value="Pect-lyase_RHGA_epim"/>
    <property type="match status" value="2"/>
</dbReference>
<feature type="region of interest" description="Disordered" evidence="1">
    <location>
        <begin position="372"/>
        <end position="391"/>
    </location>
</feature>
<dbReference type="SUPFAM" id="SSF51126">
    <property type="entry name" value="Pectin lyase-like"/>
    <property type="match status" value="2"/>
</dbReference>
<dbReference type="EMBL" id="PKSG01000240">
    <property type="protein sequence ID" value="POR37510.1"/>
    <property type="molecule type" value="Genomic_DNA"/>
</dbReference>
<dbReference type="GO" id="GO:0004650">
    <property type="term" value="F:polygalacturonase activity"/>
    <property type="evidence" value="ECO:0007669"/>
    <property type="project" value="InterPro"/>
</dbReference>
<keyword evidence="2" id="KW-0732">Signal</keyword>
<feature type="domain" description="Rhamnogalacturonase A/B/Epimerase-like pectate lyase" evidence="3">
    <location>
        <begin position="62"/>
        <end position="285"/>
    </location>
</feature>
<feature type="chain" id="PRO_5015449212" evidence="2">
    <location>
        <begin position="24"/>
        <end position="780"/>
    </location>
</feature>
<accession>A0A2S4L514</accession>
<dbReference type="InterPro" id="IPR024535">
    <property type="entry name" value="RHGA/B-epi-like_pectate_lyase"/>
</dbReference>
<evidence type="ECO:0000259" key="3">
    <source>
        <dbReference type="Pfam" id="PF12708"/>
    </source>
</evidence>
<organism evidence="4 5">
    <name type="scientific">Tolypocladium paradoxum</name>
    <dbReference type="NCBI Taxonomy" id="94208"/>
    <lineage>
        <taxon>Eukaryota</taxon>
        <taxon>Fungi</taxon>
        <taxon>Dikarya</taxon>
        <taxon>Ascomycota</taxon>
        <taxon>Pezizomycotina</taxon>
        <taxon>Sordariomycetes</taxon>
        <taxon>Hypocreomycetidae</taxon>
        <taxon>Hypocreales</taxon>
        <taxon>Ophiocordycipitaceae</taxon>
        <taxon>Tolypocladium</taxon>
    </lineage>
</organism>
<dbReference type="PANTHER" id="PTHR33928:SF2">
    <property type="entry name" value="PECTATE LYASE SUPERFAMILY PROTEIN DOMAIN-CONTAINING PROTEIN-RELATED"/>
    <property type="match status" value="1"/>
</dbReference>
<evidence type="ECO:0000256" key="1">
    <source>
        <dbReference type="SAM" id="MobiDB-lite"/>
    </source>
</evidence>
<evidence type="ECO:0000313" key="5">
    <source>
        <dbReference type="Proteomes" id="UP000237481"/>
    </source>
</evidence>
<dbReference type="OrthoDB" id="1046782at2759"/>
<comment type="caution">
    <text evidence="4">The sequence shown here is derived from an EMBL/GenBank/DDBJ whole genome shotgun (WGS) entry which is preliminary data.</text>
</comment>
<sequence>MGLSTILTASVLALRLFSLPVDASPAPAPAPDVVSANSRWWMSTIKRQGTVAFSNQANYAVFRNVKDYGAKGDGITDDTVAISNAIIAGNRCGPGCDSSTTAPALIYFPPGTYVVSKPIIPYYYSQMVGDLLNVPTLKAASNFAGIAVIDSDPYFPNGTNWHGNTNNFFRQIRNFKIDLTGLPKTTGTGIHWQVAQATSLQNIEFNMVQDRSEDNKQQGIFMDNGSGGFMTDLTFNGGNYGAFFGNQQFTTRNLTFNNCNTAIYMNWNWVWTLHGVSINHCGTGISMTSANENSYQNVGSVLLLDSTIANTPVGITTIYSPQQSDTNGTLILDNVDMTLNVPVAVQHGASKQTILKGNARIKSWVQGRSYKGATGTAGQGERDPVAKPAALTDGSGKIVTKSKPQYDFPASRFISVKSEGAMGDGKTDDTVAIQKIFDKIGADQVVYFDHGAYLITDTVKVPKDVKVVGEIWPLIMAGGNKNFQDQNNPKPVFQVGKPGDVGNVEMQDLMFETQGSQPGAILMEFNVAGQSKGSAGLFDVHFRVGGSAGTELQSNTCSKPVDKKKIDTPNKKCFGAFMLMHVTASASPYLENVWLWVADHELDLGDHNQVNIYNGRGILIESTKGAWLWGTSSEHSVLSNYQLNKAQNVYMALIQTETAYFQGNPDAKQPFTTNAKYADFEFSKCTGPRCARTWGLRVTNSKDILVYGGGLYSFFDNYEQQCVPANNCQDNMVAIDNSSVQMFGISTKASVAMVTLNGQAAAKDSDNRNNFCAAIAAFSS</sequence>
<dbReference type="InterPro" id="IPR039279">
    <property type="entry name" value="QRT3-like"/>
</dbReference>
<dbReference type="Proteomes" id="UP000237481">
    <property type="component" value="Unassembled WGS sequence"/>
</dbReference>
<gene>
    <name evidence="4" type="ORF">TPAR_02273</name>
</gene>
<dbReference type="CDD" id="cd23668">
    <property type="entry name" value="GH55_beta13glucanase-like"/>
    <property type="match status" value="1"/>
</dbReference>
<proteinExistence type="predicted"/>
<feature type="domain" description="Rhamnogalacturonase A/B/Epimerase-like pectate lyase" evidence="3">
    <location>
        <begin position="413"/>
        <end position="471"/>
    </location>
</feature>
<protein>
    <submittedName>
        <fullName evidence="4">Glucan 1,3-beta-glucosidase</fullName>
    </submittedName>
</protein>
<reference evidence="4 5" key="1">
    <citation type="submission" date="2018-01" db="EMBL/GenBank/DDBJ databases">
        <title>Harnessing the power of phylogenomics to disentangle the directionality and signatures of interkingdom host jumping in the parasitic fungal genus Tolypocladium.</title>
        <authorList>
            <person name="Quandt C.A."/>
            <person name="Patterson W."/>
            <person name="Spatafora J.W."/>
        </authorList>
    </citation>
    <scope>NUCLEOTIDE SEQUENCE [LARGE SCALE GENOMIC DNA]</scope>
    <source>
        <strain evidence="4 5">NRBC 100945</strain>
    </source>
</reference>
<dbReference type="PANTHER" id="PTHR33928">
    <property type="entry name" value="POLYGALACTURONASE QRT3"/>
    <property type="match status" value="1"/>
</dbReference>
<dbReference type="InterPro" id="IPR012334">
    <property type="entry name" value="Pectin_lyas_fold"/>
</dbReference>
<dbReference type="STRING" id="94208.A0A2S4L514"/>
<dbReference type="Gene3D" id="2.160.20.10">
    <property type="entry name" value="Single-stranded right-handed beta-helix, Pectin lyase-like"/>
    <property type="match status" value="2"/>
</dbReference>
<dbReference type="InterPro" id="IPR011050">
    <property type="entry name" value="Pectin_lyase_fold/virulence"/>
</dbReference>
<dbReference type="FunFam" id="2.160.20.10:FF:000026">
    <property type="entry name" value="Exo-beta-1,3-glucanase Exg0"/>
    <property type="match status" value="1"/>
</dbReference>
<dbReference type="AlphaFoldDB" id="A0A2S4L514"/>
<name>A0A2S4L514_9HYPO</name>
<dbReference type="FunFam" id="2.160.20.10:FF:000023">
    <property type="entry name" value="Exo-beta-1,3-glucanase Exg0"/>
    <property type="match status" value="1"/>
</dbReference>
<evidence type="ECO:0000313" key="4">
    <source>
        <dbReference type="EMBL" id="POR37510.1"/>
    </source>
</evidence>
<keyword evidence="5" id="KW-1185">Reference proteome</keyword>